<dbReference type="InParanoid" id="I2H2K6"/>
<evidence type="ECO:0000313" key="6">
    <source>
        <dbReference type="Proteomes" id="UP000002866"/>
    </source>
</evidence>
<dbReference type="Proteomes" id="UP000002866">
    <property type="component" value="Chromosome 4"/>
</dbReference>
<dbReference type="Pfam" id="PF00106">
    <property type="entry name" value="adh_short"/>
    <property type="match status" value="1"/>
</dbReference>
<accession>I2H2K6</accession>
<dbReference type="GO" id="GO:0045149">
    <property type="term" value="P:acetoin metabolic process"/>
    <property type="evidence" value="ECO:0007669"/>
    <property type="project" value="EnsemblFungi"/>
</dbReference>
<dbReference type="GeneID" id="14495591"/>
<dbReference type="GO" id="GO:0004090">
    <property type="term" value="F:carbonyl reductase (NADPH) activity"/>
    <property type="evidence" value="ECO:0007669"/>
    <property type="project" value="EnsemblFungi"/>
</dbReference>
<gene>
    <name evidence="5" type="primary">TBLA0D01000</name>
    <name evidence="5" type="ORF">TBLA_0D01000</name>
</gene>
<evidence type="ECO:0000256" key="1">
    <source>
        <dbReference type="ARBA" id="ARBA00006484"/>
    </source>
</evidence>
<protein>
    <submittedName>
        <fullName evidence="5">Uncharacterized protein</fullName>
    </submittedName>
</protein>
<dbReference type="AlphaFoldDB" id="I2H2K6"/>
<keyword evidence="3" id="KW-0560">Oxidoreductase</keyword>
<dbReference type="InterPro" id="IPR020904">
    <property type="entry name" value="Sc_DH/Rdtase_CS"/>
</dbReference>
<dbReference type="HOGENOM" id="CLU_010194_2_10_1"/>
<dbReference type="GO" id="GO:0052588">
    <property type="term" value="F:diacetyl reductase ((S)-acetoin forming) (NAD+) activity"/>
    <property type="evidence" value="ECO:0007669"/>
    <property type="project" value="EnsemblFungi"/>
</dbReference>
<dbReference type="PRINTS" id="PR00080">
    <property type="entry name" value="SDRFAMILY"/>
</dbReference>
<dbReference type="InterPro" id="IPR036291">
    <property type="entry name" value="NAD(P)-bd_dom_sf"/>
</dbReference>
<organism evidence="5 6">
    <name type="scientific">Henningerozyma blattae (strain ATCC 34711 / CBS 6284 / DSM 70876 / NBRC 10599 / NRRL Y-10934 / UCD 77-7)</name>
    <name type="common">Yeast</name>
    <name type="synonym">Tetrapisispora blattae</name>
    <dbReference type="NCBI Taxonomy" id="1071380"/>
    <lineage>
        <taxon>Eukaryota</taxon>
        <taxon>Fungi</taxon>
        <taxon>Dikarya</taxon>
        <taxon>Ascomycota</taxon>
        <taxon>Saccharomycotina</taxon>
        <taxon>Saccharomycetes</taxon>
        <taxon>Saccharomycetales</taxon>
        <taxon>Saccharomycetaceae</taxon>
        <taxon>Henningerozyma</taxon>
    </lineage>
</organism>
<evidence type="ECO:0000256" key="3">
    <source>
        <dbReference type="ARBA" id="ARBA00023002"/>
    </source>
</evidence>
<dbReference type="SUPFAM" id="SSF51735">
    <property type="entry name" value="NAD(P)-binding Rossmann-fold domains"/>
    <property type="match status" value="1"/>
</dbReference>
<sequence>MSFGSKAAERLADKVILITGASAGIGYATALEYMEASNGKAKLILVARRKEKLQSLKDLINKKFPSSKVHIDELDITKLETFKPFLEQLPSDFKDIDILINNAGKALGTEKVGEIDQKDIEGMFQTNVIGLISFTQTVLPIFKAKNSGDIVNIGSIAGRNAYPGGSIYCASKFAVRAFTQSLRAELTNTNIRVMEVAPGMVETEFSIVRYKGDEDSAKNVYKGITPLVAEDIAELIVFNTSRRSNTVIAEAVIFPSCQASAYHTYRE</sequence>
<dbReference type="Gene3D" id="3.40.50.720">
    <property type="entry name" value="NAD(P)-binding Rossmann-like Domain"/>
    <property type="match status" value="1"/>
</dbReference>
<dbReference type="FunFam" id="3.40.50.720:FF:000047">
    <property type="entry name" value="NADP-dependent L-serine/L-allo-threonine dehydrogenase"/>
    <property type="match status" value="1"/>
</dbReference>
<dbReference type="KEGG" id="tbl:TBLA_0D01000"/>
<proteinExistence type="inferred from homology"/>
<dbReference type="PRINTS" id="PR00081">
    <property type="entry name" value="GDHRDH"/>
</dbReference>
<dbReference type="STRING" id="1071380.I2H2K6"/>
<dbReference type="PANTHER" id="PTHR42901:SF1">
    <property type="entry name" value="ALCOHOL DEHYDROGENASE"/>
    <property type="match status" value="1"/>
</dbReference>
<dbReference type="PANTHER" id="PTHR42901">
    <property type="entry name" value="ALCOHOL DEHYDROGENASE"/>
    <property type="match status" value="1"/>
</dbReference>
<evidence type="ECO:0000313" key="5">
    <source>
        <dbReference type="EMBL" id="CCH60608.1"/>
    </source>
</evidence>
<dbReference type="EMBL" id="HE806319">
    <property type="protein sequence ID" value="CCH60608.1"/>
    <property type="molecule type" value="Genomic_DNA"/>
</dbReference>
<dbReference type="InterPro" id="IPR002347">
    <property type="entry name" value="SDR_fam"/>
</dbReference>
<evidence type="ECO:0000256" key="4">
    <source>
        <dbReference type="RuleBase" id="RU000363"/>
    </source>
</evidence>
<comment type="similarity">
    <text evidence="1 4">Belongs to the short-chain dehydrogenases/reductases (SDR) family.</text>
</comment>
<dbReference type="PROSITE" id="PS00061">
    <property type="entry name" value="ADH_SHORT"/>
    <property type="match status" value="1"/>
</dbReference>
<keyword evidence="6" id="KW-1185">Reference proteome</keyword>
<dbReference type="OrthoDB" id="6251714at2759"/>
<dbReference type="FunCoup" id="I2H2K6">
    <property type="interactions" value="578"/>
</dbReference>
<dbReference type="OMA" id="WRWMWET"/>
<name>I2H2K6_HENB6</name>
<keyword evidence="2" id="KW-0521">NADP</keyword>
<dbReference type="eggNOG" id="KOG1205">
    <property type="taxonomic scope" value="Eukaryota"/>
</dbReference>
<evidence type="ECO:0000256" key="2">
    <source>
        <dbReference type="ARBA" id="ARBA00022857"/>
    </source>
</evidence>
<dbReference type="RefSeq" id="XP_004180127.1">
    <property type="nucleotide sequence ID" value="XM_004180079.1"/>
</dbReference>
<reference evidence="5 6" key="1">
    <citation type="journal article" date="2011" name="Proc. Natl. Acad. Sci. U.S.A.">
        <title>Evolutionary erosion of yeast sex chromosomes by mating-type switching accidents.</title>
        <authorList>
            <person name="Gordon J.L."/>
            <person name="Armisen D."/>
            <person name="Proux-Wera E."/>
            <person name="Oheigeartaigh S.S."/>
            <person name="Byrne K.P."/>
            <person name="Wolfe K.H."/>
        </authorList>
    </citation>
    <scope>NUCLEOTIDE SEQUENCE [LARGE SCALE GENOMIC DNA]</scope>
    <source>
        <strain evidence="6">ATCC 34711 / CBS 6284 / DSM 70876 / NBRC 10599 / NRRL Y-10934 / UCD 77-7</strain>
    </source>
</reference>
<dbReference type="GO" id="GO:0031132">
    <property type="term" value="F:serine 3-dehydrogenase activity"/>
    <property type="evidence" value="ECO:0007669"/>
    <property type="project" value="EnsemblFungi"/>
</dbReference>